<dbReference type="InterPro" id="IPR000150">
    <property type="entry name" value="Cof"/>
</dbReference>
<proteinExistence type="predicted"/>
<reference evidence="2" key="1">
    <citation type="submission" date="2017-02" db="EMBL/GenBank/DDBJ databases">
        <authorList>
            <person name="Varghese N."/>
            <person name="Submissions S."/>
        </authorList>
    </citation>
    <scope>NUCLEOTIDE SEQUENCE [LARGE SCALE GENOMIC DNA]</scope>
    <source>
        <strain evidence="2">DSM 16521</strain>
    </source>
</reference>
<dbReference type="PROSITE" id="PS01229">
    <property type="entry name" value="COF_2"/>
    <property type="match status" value="1"/>
</dbReference>
<keyword evidence="2" id="KW-1185">Reference proteome</keyword>
<dbReference type="SFLD" id="SFLDG01140">
    <property type="entry name" value="C2.B:_Phosphomannomutase_and_P"/>
    <property type="match status" value="1"/>
</dbReference>
<protein>
    <recommendedName>
        <fullName evidence="3">Cof subfamily of IIB subfamily of haloacid dehalogenase superfamily/HAD-superfamily hydrolase, subfamily IIB</fullName>
    </recommendedName>
</protein>
<dbReference type="GO" id="GO:0005829">
    <property type="term" value="C:cytosol"/>
    <property type="evidence" value="ECO:0007669"/>
    <property type="project" value="TreeGrafter"/>
</dbReference>
<gene>
    <name evidence="1" type="ORF">SAMN02745885_01982</name>
</gene>
<dbReference type="SUPFAM" id="SSF56784">
    <property type="entry name" value="HAD-like"/>
    <property type="match status" value="1"/>
</dbReference>
<dbReference type="RefSeq" id="WP_307189629.1">
    <property type="nucleotide sequence ID" value="NZ_FUXM01000026.1"/>
</dbReference>
<dbReference type="NCBIfam" id="TIGR01484">
    <property type="entry name" value="HAD-SF-IIB"/>
    <property type="match status" value="1"/>
</dbReference>
<accession>A0A1T4R8N5</accession>
<dbReference type="InterPro" id="IPR036412">
    <property type="entry name" value="HAD-like_sf"/>
</dbReference>
<dbReference type="InterPro" id="IPR023214">
    <property type="entry name" value="HAD_sf"/>
</dbReference>
<dbReference type="PANTHER" id="PTHR10000:SF8">
    <property type="entry name" value="HAD SUPERFAMILY HYDROLASE-LIKE, TYPE 3"/>
    <property type="match status" value="1"/>
</dbReference>
<dbReference type="NCBIfam" id="TIGR00099">
    <property type="entry name" value="Cof-subfamily"/>
    <property type="match status" value="1"/>
</dbReference>
<dbReference type="CDD" id="cd07516">
    <property type="entry name" value="HAD_Pase"/>
    <property type="match status" value="1"/>
</dbReference>
<dbReference type="PANTHER" id="PTHR10000">
    <property type="entry name" value="PHOSPHOSERINE PHOSPHATASE"/>
    <property type="match status" value="1"/>
</dbReference>
<dbReference type="SFLD" id="SFLDS00003">
    <property type="entry name" value="Haloacid_Dehalogenase"/>
    <property type="match status" value="1"/>
</dbReference>
<dbReference type="GO" id="GO:0016791">
    <property type="term" value="F:phosphatase activity"/>
    <property type="evidence" value="ECO:0007669"/>
    <property type="project" value="TreeGrafter"/>
</dbReference>
<dbReference type="Gene3D" id="3.30.1240.10">
    <property type="match status" value="1"/>
</dbReference>
<evidence type="ECO:0000313" key="1">
    <source>
        <dbReference type="EMBL" id="SKA12285.1"/>
    </source>
</evidence>
<name>A0A1T4R8N5_9FIRM</name>
<dbReference type="AlphaFoldDB" id="A0A1T4R8N5"/>
<dbReference type="SFLD" id="SFLDG01144">
    <property type="entry name" value="C2.B.4:_PGP_Like"/>
    <property type="match status" value="1"/>
</dbReference>
<dbReference type="Pfam" id="PF08282">
    <property type="entry name" value="Hydrolase_3"/>
    <property type="match status" value="1"/>
</dbReference>
<sequence length="266" mass="29003">MVKLIAIDLDDTLLRTDCTISPRAQAAIKAASARGVAVTLATGRMYRSARPYALELGLDLPLITYQGALIKSGLSGEELWHRPLPPEMAAEIITLAREEGIHANIYLDDHLYVEKATAEAEAYSQLARVPYTVEEDLRGRILASGQGPSKILLIAEPERLDQLAAALRPRWQGKVQLAKSKDHYLEFTHPEASKGQALIALCRHLDLELKDAMAIGDSFNDLDMIELAGIGVAMGNAKPEVKAIADYVTLANDDDGVAEAIHRFVL</sequence>
<organism evidence="1 2">
    <name type="scientific">Carboxydocella sporoproducens DSM 16521</name>
    <dbReference type="NCBI Taxonomy" id="1121270"/>
    <lineage>
        <taxon>Bacteria</taxon>
        <taxon>Bacillati</taxon>
        <taxon>Bacillota</taxon>
        <taxon>Clostridia</taxon>
        <taxon>Eubacteriales</taxon>
        <taxon>Clostridiales Family XVI. Incertae Sedis</taxon>
        <taxon>Carboxydocella</taxon>
    </lineage>
</organism>
<dbReference type="InterPro" id="IPR006379">
    <property type="entry name" value="HAD-SF_hydro_IIB"/>
</dbReference>
<dbReference type="Gene3D" id="3.40.50.1000">
    <property type="entry name" value="HAD superfamily/HAD-like"/>
    <property type="match status" value="1"/>
</dbReference>
<dbReference type="Proteomes" id="UP000189933">
    <property type="component" value="Unassembled WGS sequence"/>
</dbReference>
<evidence type="ECO:0000313" key="2">
    <source>
        <dbReference type="Proteomes" id="UP000189933"/>
    </source>
</evidence>
<dbReference type="EMBL" id="FUXM01000026">
    <property type="protein sequence ID" value="SKA12285.1"/>
    <property type="molecule type" value="Genomic_DNA"/>
</dbReference>
<evidence type="ECO:0008006" key="3">
    <source>
        <dbReference type="Google" id="ProtNLM"/>
    </source>
</evidence>
<dbReference type="GO" id="GO:0000287">
    <property type="term" value="F:magnesium ion binding"/>
    <property type="evidence" value="ECO:0007669"/>
    <property type="project" value="TreeGrafter"/>
</dbReference>